<accession>A0A560H1E2</accession>
<evidence type="ECO:0000313" key="3">
    <source>
        <dbReference type="Proteomes" id="UP000315751"/>
    </source>
</evidence>
<dbReference type="AlphaFoldDB" id="A0A560H1E2"/>
<sequence>MRASKIAILVPSYNGGALLAETVASVAAAGLPPDSYEIVVRDNASTDGSADALPPRDAQGAAITLCRNAHNLGRVANWNRAIEAAEEMGFGFALFLMVGDLVHGRGLIALRDRMVAAGACLGIASYEIVDEALRPQRVARRILWRGAAGLSARDFLTQSLATGAMLYGPLGANLYWLGGGRGHLRFDPNDESHTDQLATAVFTRVAGGGAGGVVTYLDRPISRWRARPGRFHSGMDPRGRLASDVRVMERACQAAGVPVDHPRIRASLLLRAVWLTRGDLRAAWAWSGALVPAAPSWTWLFRLLFRQALHKTPWLVKA</sequence>
<evidence type="ECO:0000313" key="2">
    <source>
        <dbReference type="EMBL" id="TWB39554.1"/>
    </source>
</evidence>
<organism evidence="2 3">
    <name type="scientific">Nitrospirillum amazonense</name>
    <dbReference type="NCBI Taxonomy" id="28077"/>
    <lineage>
        <taxon>Bacteria</taxon>
        <taxon>Pseudomonadati</taxon>
        <taxon>Pseudomonadota</taxon>
        <taxon>Alphaproteobacteria</taxon>
        <taxon>Rhodospirillales</taxon>
        <taxon>Azospirillaceae</taxon>
        <taxon>Nitrospirillum</taxon>
    </lineage>
</organism>
<proteinExistence type="predicted"/>
<dbReference type="SUPFAM" id="SSF53448">
    <property type="entry name" value="Nucleotide-diphospho-sugar transferases"/>
    <property type="match status" value="1"/>
</dbReference>
<dbReference type="OrthoDB" id="9816424at2"/>
<dbReference type="InterPro" id="IPR001173">
    <property type="entry name" value="Glyco_trans_2-like"/>
</dbReference>
<reference evidence="2 3" key="1">
    <citation type="submission" date="2019-06" db="EMBL/GenBank/DDBJ databases">
        <title>Genomic Encyclopedia of Type Strains, Phase IV (KMG-V): Genome sequencing to study the core and pangenomes of soil and plant-associated prokaryotes.</title>
        <authorList>
            <person name="Whitman W."/>
        </authorList>
    </citation>
    <scope>NUCLEOTIDE SEQUENCE [LARGE SCALE GENOMIC DNA]</scope>
    <source>
        <strain evidence="2 3">BR 11622</strain>
    </source>
</reference>
<dbReference type="RefSeq" id="WP_145733917.1">
    <property type="nucleotide sequence ID" value="NZ_VITR01000010.1"/>
</dbReference>
<dbReference type="Gene3D" id="3.90.550.10">
    <property type="entry name" value="Spore Coat Polysaccharide Biosynthesis Protein SpsA, Chain A"/>
    <property type="match status" value="1"/>
</dbReference>
<evidence type="ECO:0000259" key="1">
    <source>
        <dbReference type="Pfam" id="PF00535"/>
    </source>
</evidence>
<name>A0A560H1E2_9PROT</name>
<dbReference type="Proteomes" id="UP000315751">
    <property type="component" value="Unassembled WGS sequence"/>
</dbReference>
<keyword evidence="2" id="KW-0808">Transferase</keyword>
<protein>
    <submittedName>
        <fullName evidence="2">Glycosyl transferase family 2</fullName>
    </submittedName>
</protein>
<dbReference type="CDD" id="cd00761">
    <property type="entry name" value="Glyco_tranf_GTA_type"/>
    <property type="match status" value="1"/>
</dbReference>
<dbReference type="Pfam" id="PF00535">
    <property type="entry name" value="Glycos_transf_2"/>
    <property type="match status" value="1"/>
</dbReference>
<keyword evidence="3" id="KW-1185">Reference proteome</keyword>
<dbReference type="EMBL" id="VITR01000010">
    <property type="protein sequence ID" value="TWB39554.1"/>
    <property type="molecule type" value="Genomic_DNA"/>
</dbReference>
<comment type="caution">
    <text evidence="2">The sequence shown here is derived from an EMBL/GenBank/DDBJ whole genome shotgun (WGS) entry which is preliminary data.</text>
</comment>
<dbReference type="InterPro" id="IPR029044">
    <property type="entry name" value="Nucleotide-diphossugar_trans"/>
</dbReference>
<dbReference type="GO" id="GO:0016740">
    <property type="term" value="F:transferase activity"/>
    <property type="evidence" value="ECO:0007669"/>
    <property type="project" value="UniProtKB-KW"/>
</dbReference>
<gene>
    <name evidence="2" type="ORF">FBZ90_11018</name>
</gene>
<feature type="domain" description="Glycosyltransferase 2-like" evidence="1">
    <location>
        <begin position="8"/>
        <end position="86"/>
    </location>
</feature>